<dbReference type="HOGENOM" id="CLU_3413384_0_0_1"/>
<protein>
    <submittedName>
        <fullName evidence="1">Uncharacterized protein</fullName>
    </submittedName>
</protein>
<organism evidence="1 2">
    <name type="scientific">Tetranychus urticae</name>
    <name type="common">Two-spotted spider mite</name>
    <dbReference type="NCBI Taxonomy" id="32264"/>
    <lineage>
        <taxon>Eukaryota</taxon>
        <taxon>Metazoa</taxon>
        <taxon>Ecdysozoa</taxon>
        <taxon>Arthropoda</taxon>
        <taxon>Chelicerata</taxon>
        <taxon>Arachnida</taxon>
        <taxon>Acari</taxon>
        <taxon>Acariformes</taxon>
        <taxon>Trombidiformes</taxon>
        <taxon>Prostigmata</taxon>
        <taxon>Eleutherengona</taxon>
        <taxon>Raphignathae</taxon>
        <taxon>Tetranychoidea</taxon>
        <taxon>Tetranychidae</taxon>
        <taxon>Tetranychus</taxon>
    </lineage>
</organism>
<dbReference type="AlphaFoldDB" id="T1KY69"/>
<dbReference type="Proteomes" id="UP000015104">
    <property type="component" value="Unassembled WGS sequence"/>
</dbReference>
<proteinExistence type="predicted"/>
<sequence length="28" mass="3190">MAVNSWLTVNPRTCLKRFPSKAGARHTF</sequence>
<dbReference type="EMBL" id="CAEY01000699">
    <property type="status" value="NOT_ANNOTATED_CDS"/>
    <property type="molecule type" value="Genomic_DNA"/>
</dbReference>
<accession>T1KY69</accession>
<reference evidence="1" key="2">
    <citation type="submission" date="2015-06" db="UniProtKB">
        <authorList>
            <consortium name="EnsemblMetazoa"/>
        </authorList>
    </citation>
    <scope>IDENTIFICATION</scope>
</reference>
<evidence type="ECO:0000313" key="1">
    <source>
        <dbReference type="EnsemblMetazoa" id="tetur26g02660.1"/>
    </source>
</evidence>
<dbReference type="EnsemblMetazoa" id="tetur26g02660.1">
    <property type="protein sequence ID" value="tetur26g02660.1"/>
    <property type="gene ID" value="tetur26g02660"/>
</dbReference>
<reference evidence="2" key="1">
    <citation type="submission" date="2011-08" db="EMBL/GenBank/DDBJ databases">
        <authorList>
            <person name="Rombauts S."/>
        </authorList>
    </citation>
    <scope>NUCLEOTIDE SEQUENCE</scope>
    <source>
        <strain evidence="2">London</strain>
    </source>
</reference>
<keyword evidence="2" id="KW-1185">Reference proteome</keyword>
<name>T1KY69_TETUR</name>
<evidence type="ECO:0000313" key="2">
    <source>
        <dbReference type="Proteomes" id="UP000015104"/>
    </source>
</evidence>